<sequence>MDSMNQNCMAYFQEEVRQYKIMLDGVLSKEYREYLIRKLLMFQYVINLLKECGNDNTKTT</sequence>
<comment type="caution">
    <text evidence="1">The sequence shown here is derived from an EMBL/GenBank/DDBJ whole genome shotgun (WGS) entry which is preliminary data.</text>
</comment>
<protein>
    <submittedName>
        <fullName evidence="1">Uncharacterized protein</fullName>
    </submittedName>
</protein>
<dbReference type="Proteomes" id="UP000013041">
    <property type="component" value="Unassembled WGS sequence"/>
</dbReference>
<gene>
    <name evidence="1" type="ORF">HMPREF1097_04243</name>
</gene>
<evidence type="ECO:0000313" key="2">
    <source>
        <dbReference type="Proteomes" id="UP000013041"/>
    </source>
</evidence>
<accession>R0AEP4</accession>
<organism evidence="1 2">
    <name type="scientific">Enterocloster bolteae 90B8</name>
    <dbReference type="NCBI Taxonomy" id="997897"/>
    <lineage>
        <taxon>Bacteria</taxon>
        <taxon>Bacillati</taxon>
        <taxon>Bacillota</taxon>
        <taxon>Clostridia</taxon>
        <taxon>Lachnospirales</taxon>
        <taxon>Lachnospiraceae</taxon>
        <taxon>Enterocloster</taxon>
    </lineage>
</organism>
<dbReference type="EMBL" id="AGYG01000028">
    <property type="protein sequence ID" value="ENZ34853.1"/>
    <property type="molecule type" value="Genomic_DNA"/>
</dbReference>
<dbReference type="HOGENOM" id="CLU_3042005_0_0_9"/>
<reference evidence="1 2" key="1">
    <citation type="submission" date="2013-01" db="EMBL/GenBank/DDBJ databases">
        <title>The Genome Sequence of Clostridium bolteae 90B8.</title>
        <authorList>
            <consortium name="The Broad Institute Genome Sequencing Platform"/>
            <person name="Earl A."/>
            <person name="Ward D."/>
            <person name="Feldgarden M."/>
            <person name="Gevers D."/>
            <person name="Courvalin P."/>
            <person name="Lambert T."/>
            <person name="Walker B."/>
            <person name="Young S.K."/>
            <person name="Zeng Q."/>
            <person name="Gargeya S."/>
            <person name="Fitzgerald M."/>
            <person name="Haas B."/>
            <person name="Abouelleil A."/>
            <person name="Alvarado L."/>
            <person name="Arachchi H.M."/>
            <person name="Berlin A.M."/>
            <person name="Chapman S.B."/>
            <person name="Dewar J."/>
            <person name="Goldberg J."/>
            <person name="Griggs A."/>
            <person name="Gujja S."/>
            <person name="Hansen M."/>
            <person name="Howarth C."/>
            <person name="Imamovic A."/>
            <person name="Larimer J."/>
            <person name="McCowan C."/>
            <person name="Murphy C."/>
            <person name="Neiman D."/>
            <person name="Pearson M."/>
            <person name="Priest M."/>
            <person name="Roberts A."/>
            <person name="Saif S."/>
            <person name="Shea T."/>
            <person name="Sisk P."/>
            <person name="Sykes S."/>
            <person name="Wortman J."/>
            <person name="Nusbaum C."/>
            <person name="Birren B."/>
        </authorList>
    </citation>
    <scope>NUCLEOTIDE SEQUENCE [LARGE SCALE GENOMIC DNA]</scope>
    <source>
        <strain evidence="1 2">90B8</strain>
    </source>
</reference>
<name>R0AEP4_9FIRM</name>
<dbReference type="AlphaFoldDB" id="R0AEP4"/>
<evidence type="ECO:0000313" key="1">
    <source>
        <dbReference type="EMBL" id="ENZ34853.1"/>
    </source>
</evidence>
<proteinExistence type="predicted"/>